<feature type="domain" description="N-(5'phosphoribosyl) anthranilate isomerase (PRAI)" evidence="10">
    <location>
        <begin position="4"/>
        <end position="193"/>
    </location>
</feature>
<dbReference type="Gene3D" id="3.20.20.70">
    <property type="entry name" value="Aldolase class I"/>
    <property type="match status" value="1"/>
</dbReference>
<keyword evidence="12" id="KW-1185">Reference proteome</keyword>
<name>A0A858BVQ0_9FIRM</name>
<dbReference type="EMBL" id="CP048649">
    <property type="protein sequence ID" value="QIB69145.1"/>
    <property type="molecule type" value="Genomic_DNA"/>
</dbReference>
<evidence type="ECO:0000313" key="11">
    <source>
        <dbReference type="EMBL" id="QIB69145.1"/>
    </source>
</evidence>
<evidence type="ECO:0000313" key="12">
    <source>
        <dbReference type="Proteomes" id="UP000466848"/>
    </source>
</evidence>
<keyword evidence="6 9" id="KW-0822">Tryptophan biosynthesis</keyword>
<evidence type="ECO:0000256" key="7">
    <source>
        <dbReference type="ARBA" id="ARBA00023141"/>
    </source>
</evidence>
<dbReference type="InterPro" id="IPR044643">
    <property type="entry name" value="TrpF_fam"/>
</dbReference>
<comment type="catalytic activity">
    <reaction evidence="1 9">
        <text>N-(5-phospho-beta-D-ribosyl)anthranilate = 1-(2-carboxyphenylamino)-1-deoxy-D-ribulose 5-phosphate</text>
        <dbReference type="Rhea" id="RHEA:21540"/>
        <dbReference type="ChEBI" id="CHEBI:18277"/>
        <dbReference type="ChEBI" id="CHEBI:58613"/>
        <dbReference type="EC" id="5.3.1.24"/>
    </reaction>
</comment>
<evidence type="ECO:0000256" key="1">
    <source>
        <dbReference type="ARBA" id="ARBA00001164"/>
    </source>
</evidence>
<dbReference type="InterPro" id="IPR013785">
    <property type="entry name" value="Aldolase_TIM"/>
</dbReference>
<dbReference type="InterPro" id="IPR011060">
    <property type="entry name" value="RibuloseP-bd_barrel"/>
</dbReference>
<dbReference type="CDD" id="cd00405">
    <property type="entry name" value="PRAI"/>
    <property type="match status" value="1"/>
</dbReference>
<protein>
    <recommendedName>
        <fullName evidence="4 9">N-(5'-phosphoribosyl)anthranilate isomerase</fullName>
        <shortName evidence="9">PRAI</shortName>
        <ecNumber evidence="3 9">5.3.1.24</ecNumber>
    </recommendedName>
</protein>
<evidence type="ECO:0000256" key="5">
    <source>
        <dbReference type="ARBA" id="ARBA00022605"/>
    </source>
</evidence>
<evidence type="ECO:0000256" key="9">
    <source>
        <dbReference type="HAMAP-Rule" id="MF_00135"/>
    </source>
</evidence>
<sequence>MTKIKICGLSKGEHAAYVNEAMADYAGFVFAKSRRQVSFSEAAVIRRALRPEIAAVGVFVDEEPERVSEAVQAGIIDLVQLHGQENEEYLQQLRRLVSVPIIQAVKVRRLSDIEEACSGSADFLLLDSGAGGSGEVFDWNLVHTITKPFFLAGGINSQNVEQGIRLLRPYGVDVSSGVETTGEMDRKKVLELVRRVRHE</sequence>
<dbReference type="AlphaFoldDB" id="A0A858BVQ0"/>
<dbReference type="RefSeq" id="WP_163066138.1">
    <property type="nucleotide sequence ID" value="NZ_CP048649.1"/>
</dbReference>
<dbReference type="Pfam" id="PF00697">
    <property type="entry name" value="PRAI"/>
    <property type="match status" value="1"/>
</dbReference>
<gene>
    <name evidence="9" type="primary">trpF</name>
    <name evidence="11" type="ORF">Ami103574_07340</name>
</gene>
<dbReference type="EC" id="5.3.1.24" evidence="3 9"/>
<evidence type="ECO:0000256" key="3">
    <source>
        <dbReference type="ARBA" id="ARBA00012572"/>
    </source>
</evidence>
<keyword evidence="5 9" id="KW-0028">Amino-acid biosynthesis</keyword>
<evidence type="ECO:0000256" key="4">
    <source>
        <dbReference type="ARBA" id="ARBA00022272"/>
    </source>
</evidence>
<comment type="similarity">
    <text evidence="9">Belongs to the TrpF family.</text>
</comment>
<keyword evidence="8 9" id="KW-0413">Isomerase</keyword>
<reference evidence="11 12" key="1">
    <citation type="submission" date="2020-02" db="EMBL/GenBank/DDBJ databases">
        <authorList>
            <person name="Kim Y.B."/>
            <person name="Roh S.W."/>
        </authorList>
    </citation>
    <scope>NUCLEOTIDE SEQUENCE [LARGE SCALE GENOMIC DNA]</scope>
    <source>
        <strain evidence="11 12">DSM 103574</strain>
    </source>
</reference>
<dbReference type="GO" id="GO:0000162">
    <property type="term" value="P:L-tryptophan biosynthetic process"/>
    <property type="evidence" value="ECO:0007669"/>
    <property type="project" value="UniProtKB-UniRule"/>
</dbReference>
<accession>A0A858BVQ0</accession>
<evidence type="ECO:0000256" key="2">
    <source>
        <dbReference type="ARBA" id="ARBA00004664"/>
    </source>
</evidence>
<proteinExistence type="inferred from homology"/>
<dbReference type="KEGG" id="abut:Ami103574_07340"/>
<dbReference type="PANTHER" id="PTHR42894">
    <property type="entry name" value="N-(5'-PHOSPHORIBOSYL)ANTHRANILATE ISOMERASE"/>
    <property type="match status" value="1"/>
</dbReference>
<dbReference type="HAMAP" id="MF_00135">
    <property type="entry name" value="PRAI"/>
    <property type="match status" value="1"/>
</dbReference>
<evidence type="ECO:0000256" key="6">
    <source>
        <dbReference type="ARBA" id="ARBA00022822"/>
    </source>
</evidence>
<organism evidence="11 12">
    <name type="scientific">Aminipila butyrica</name>
    <dbReference type="NCBI Taxonomy" id="433296"/>
    <lineage>
        <taxon>Bacteria</taxon>
        <taxon>Bacillati</taxon>
        <taxon>Bacillota</taxon>
        <taxon>Clostridia</taxon>
        <taxon>Peptostreptococcales</taxon>
        <taxon>Anaerovoracaceae</taxon>
        <taxon>Aminipila</taxon>
    </lineage>
</organism>
<dbReference type="SUPFAM" id="SSF51366">
    <property type="entry name" value="Ribulose-phoshate binding barrel"/>
    <property type="match status" value="1"/>
</dbReference>
<dbReference type="PANTHER" id="PTHR42894:SF1">
    <property type="entry name" value="N-(5'-PHOSPHORIBOSYL)ANTHRANILATE ISOMERASE"/>
    <property type="match status" value="1"/>
</dbReference>
<dbReference type="GO" id="GO:0004640">
    <property type="term" value="F:phosphoribosylanthranilate isomerase activity"/>
    <property type="evidence" value="ECO:0007669"/>
    <property type="project" value="UniProtKB-UniRule"/>
</dbReference>
<dbReference type="Proteomes" id="UP000466848">
    <property type="component" value="Chromosome"/>
</dbReference>
<keyword evidence="7 9" id="KW-0057">Aromatic amino acid biosynthesis</keyword>
<dbReference type="InterPro" id="IPR001240">
    <property type="entry name" value="PRAI_dom"/>
</dbReference>
<comment type="pathway">
    <text evidence="2 9">Amino-acid biosynthesis; L-tryptophan biosynthesis; L-tryptophan from chorismate: step 3/5.</text>
</comment>
<dbReference type="UniPathway" id="UPA00035">
    <property type="reaction ID" value="UER00042"/>
</dbReference>
<evidence type="ECO:0000256" key="8">
    <source>
        <dbReference type="ARBA" id="ARBA00023235"/>
    </source>
</evidence>
<evidence type="ECO:0000259" key="10">
    <source>
        <dbReference type="Pfam" id="PF00697"/>
    </source>
</evidence>